<dbReference type="PATRIC" id="fig|1423783.4.peg.311"/>
<evidence type="ECO:0000313" key="1">
    <source>
        <dbReference type="EMBL" id="KRL88107.1"/>
    </source>
</evidence>
<reference evidence="1 2" key="1">
    <citation type="journal article" date="2015" name="Genome Announc.">
        <title>Expanding the biotechnology potential of lactobacilli through comparative genomics of 213 strains and associated genera.</title>
        <authorList>
            <person name="Sun Z."/>
            <person name="Harris H.M."/>
            <person name="McCann A."/>
            <person name="Guo C."/>
            <person name="Argimon S."/>
            <person name="Zhang W."/>
            <person name="Yang X."/>
            <person name="Jeffery I.B."/>
            <person name="Cooney J.C."/>
            <person name="Kagawa T.F."/>
            <person name="Liu W."/>
            <person name="Song Y."/>
            <person name="Salvetti E."/>
            <person name="Wrobel A."/>
            <person name="Rasinkangas P."/>
            <person name="Parkhill J."/>
            <person name="Rea M.C."/>
            <person name="O'Sullivan O."/>
            <person name="Ritari J."/>
            <person name="Douillard F.P."/>
            <person name="Paul Ross R."/>
            <person name="Yang R."/>
            <person name="Briner A.E."/>
            <person name="Felis G.E."/>
            <person name="de Vos W.M."/>
            <person name="Barrangou R."/>
            <person name="Klaenhammer T.R."/>
            <person name="Caufield P.W."/>
            <person name="Cui Y."/>
            <person name="Zhang H."/>
            <person name="O'Toole P.W."/>
        </authorList>
    </citation>
    <scope>NUCLEOTIDE SEQUENCE [LARGE SCALE GENOMIC DNA]</scope>
    <source>
        <strain evidence="1 2">DSM 15945</strain>
    </source>
</reference>
<organism evidence="1 2">
    <name type="scientific">Lacticaseibacillus pantheris DSM 15945 = JCM 12539 = NBRC 106106</name>
    <dbReference type="NCBI Taxonomy" id="1423783"/>
    <lineage>
        <taxon>Bacteria</taxon>
        <taxon>Bacillati</taxon>
        <taxon>Bacillota</taxon>
        <taxon>Bacilli</taxon>
        <taxon>Lactobacillales</taxon>
        <taxon>Lactobacillaceae</taxon>
        <taxon>Lacticaseibacillus</taxon>
    </lineage>
</organism>
<evidence type="ECO:0000313" key="2">
    <source>
        <dbReference type="Proteomes" id="UP000051922"/>
    </source>
</evidence>
<protein>
    <submittedName>
        <fullName evidence="1">Uncharacterized protein</fullName>
    </submittedName>
</protein>
<sequence length="276" mass="31360">MANAVSQLMLVDNDADRQALSRFERGRHAITVDRLSNMLDRIPATYQEYLRVMVPEPNASFEDFMGLRERILYGTAGRVRLRMLADRYRARFDETHEEWLEHRAIILAASPSAHRTSEEGQRLRGFLRAHGAWSHYEFALFTYGLTTVLNLDDVEPMWSGLIQPFDVQTRLGYQSQRRQIGALLMVAQLSFADGRLPLMKKALDAVRTIPALAGGPYEELRLQGLRALYMIHSPEMSTAAGRERLRAVIELCDFVQAKAVAKRLRVELAASLAEAE</sequence>
<proteinExistence type="predicted"/>
<accession>A0A0R1UEU8</accession>
<dbReference type="Proteomes" id="UP000051922">
    <property type="component" value="Unassembled WGS sequence"/>
</dbReference>
<dbReference type="EMBL" id="AZFJ01000007">
    <property type="protein sequence ID" value="KRL88107.1"/>
    <property type="molecule type" value="Genomic_DNA"/>
</dbReference>
<name>A0A0R1UEU8_9LACO</name>
<dbReference type="AlphaFoldDB" id="A0A0R1UEU8"/>
<keyword evidence="2" id="KW-1185">Reference proteome</keyword>
<comment type="caution">
    <text evidence="1">The sequence shown here is derived from an EMBL/GenBank/DDBJ whole genome shotgun (WGS) entry which is preliminary data.</text>
</comment>
<dbReference type="STRING" id="1423783.FC50_GL000301"/>
<gene>
    <name evidence="1" type="ORF">FC50_GL000301</name>
</gene>